<dbReference type="InterPro" id="IPR031304">
    <property type="entry name" value="SLT_2"/>
</dbReference>
<keyword evidence="5" id="KW-1185">Reference proteome</keyword>
<evidence type="ECO:0000313" key="4">
    <source>
        <dbReference type="EMBL" id="AMO35811.1"/>
    </source>
</evidence>
<dbReference type="CDD" id="cd13399">
    <property type="entry name" value="Slt35-like"/>
    <property type="match status" value="1"/>
</dbReference>
<dbReference type="NCBIfam" id="TIGR02283">
    <property type="entry name" value="MltB_2"/>
    <property type="match status" value="1"/>
</dbReference>
<gene>
    <name evidence="4" type="ORF">AC731_001925</name>
</gene>
<evidence type="ECO:0000313" key="5">
    <source>
        <dbReference type="Proteomes" id="UP000036902"/>
    </source>
</evidence>
<dbReference type="AlphaFoldDB" id="A0A140IDI6"/>
<dbReference type="GO" id="GO:0008933">
    <property type="term" value="F:peptidoglycan lytic transglycosylase activity"/>
    <property type="evidence" value="ECO:0007669"/>
    <property type="project" value="TreeGrafter"/>
</dbReference>
<dbReference type="EMBL" id="CP014646">
    <property type="protein sequence ID" value="AMO35811.1"/>
    <property type="molecule type" value="Genomic_DNA"/>
</dbReference>
<dbReference type="InterPro" id="IPR023346">
    <property type="entry name" value="Lysozyme-like_dom_sf"/>
</dbReference>
<proteinExistence type="predicted"/>
<protein>
    <submittedName>
        <fullName evidence="4">Lytic transglycosylase</fullName>
    </submittedName>
</protein>
<dbReference type="Gene3D" id="1.10.8.350">
    <property type="entry name" value="Bacterial muramidase"/>
    <property type="match status" value="1"/>
</dbReference>
<feature type="domain" description="Peptidoglycan binding-like" evidence="2">
    <location>
        <begin position="337"/>
        <end position="391"/>
    </location>
</feature>
<sequence length="397" mass="42300">MLLAGALSGLSAFASQSLASEEAFASCLRELRAEAASKGVTTATFDQHTAALAPDMAVVGFLDAQPEFVTPIWDYLAGLVDAERVADGRAMLAQWQDVLARGEAEYGVDPATVVAVWGVESNFGRNFGSRPLLTSLSTLSCFGRRQPFFRGEFFTTLKIVQEGHVAPERLTGSWAGAFGHTQFMPSTFMRLAVDFDGDGRRDLVDSVPDALASTANFLKRAGWNSALPWGFEVSLPAGFDTSDAGRRNKQPMQQWVARGVKRVDGGALPPGATPAGLLLPAGAGGPAFLVTRNFDALYSYNAAESYALAIAHLSDRLRGGGAFATAWPTDDPGLSRVERRELQTLLIARGHDIGEADGMIGSRTREALKAVQVELGLEPDGRAGQKALNALRAAVRK</sequence>
<reference evidence="5" key="1">
    <citation type="submission" date="2016-03" db="EMBL/GenBank/DDBJ databases">
        <authorList>
            <person name="Ma C."/>
            <person name="Zhou S."/>
            <person name="Yang G."/>
        </authorList>
    </citation>
    <scope>NUCLEOTIDE SEQUENCE [LARGE SCALE GENOMIC DNA]</scope>
    <source>
        <strain evidence="5">SgZ-1</strain>
    </source>
</reference>
<dbReference type="Proteomes" id="UP000036902">
    <property type="component" value="Chromosome"/>
</dbReference>
<evidence type="ECO:0000256" key="1">
    <source>
        <dbReference type="SAM" id="SignalP"/>
    </source>
</evidence>
<dbReference type="KEGG" id="thu:AC731_001925"/>
<dbReference type="Gene3D" id="1.10.530.10">
    <property type="match status" value="1"/>
</dbReference>
<dbReference type="InterPro" id="IPR036365">
    <property type="entry name" value="PGBD-like_sf"/>
</dbReference>
<evidence type="ECO:0000259" key="3">
    <source>
        <dbReference type="Pfam" id="PF13406"/>
    </source>
</evidence>
<dbReference type="FunFam" id="1.10.8.350:FF:000001">
    <property type="entry name" value="Lytic murein transglycosylase B"/>
    <property type="match status" value="1"/>
</dbReference>
<dbReference type="SUPFAM" id="SSF53955">
    <property type="entry name" value="Lysozyme-like"/>
    <property type="match status" value="1"/>
</dbReference>
<dbReference type="InterPro" id="IPR011970">
    <property type="entry name" value="MltB_2"/>
</dbReference>
<dbReference type="InterPro" id="IPR043426">
    <property type="entry name" value="MltB-like"/>
</dbReference>
<organism evidence="4 5">
    <name type="scientific">Thauera humireducens</name>
    <dbReference type="NCBI Taxonomy" id="1134435"/>
    <lineage>
        <taxon>Bacteria</taxon>
        <taxon>Pseudomonadati</taxon>
        <taxon>Pseudomonadota</taxon>
        <taxon>Betaproteobacteria</taxon>
        <taxon>Rhodocyclales</taxon>
        <taxon>Zoogloeaceae</taxon>
        <taxon>Thauera</taxon>
    </lineage>
</organism>
<dbReference type="PANTHER" id="PTHR30163:SF10">
    <property type="entry name" value="TRANSGLYCOLASE-RELATED"/>
    <property type="match status" value="1"/>
</dbReference>
<feature type="chain" id="PRO_5007807410" evidence="1">
    <location>
        <begin position="20"/>
        <end position="397"/>
    </location>
</feature>
<dbReference type="STRING" id="1134435.AC731_001925"/>
<feature type="domain" description="Transglycosylase SLT" evidence="3">
    <location>
        <begin position="24"/>
        <end position="315"/>
    </location>
</feature>
<dbReference type="PANTHER" id="PTHR30163">
    <property type="entry name" value="MEMBRANE-BOUND LYTIC MUREIN TRANSGLYCOSYLASE B"/>
    <property type="match status" value="1"/>
</dbReference>
<dbReference type="RefSeq" id="WP_048708919.1">
    <property type="nucleotide sequence ID" value="NZ_CP014646.1"/>
</dbReference>
<dbReference type="SUPFAM" id="SSF47090">
    <property type="entry name" value="PGBD-like"/>
    <property type="match status" value="1"/>
</dbReference>
<accession>A0A140IDI6</accession>
<dbReference type="Gene3D" id="1.10.101.10">
    <property type="entry name" value="PGBD-like superfamily/PGBD"/>
    <property type="match status" value="1"/>
</dbReference>
<dbReference type="GO" id="GO:0009253">
    <property type="term" value="P:peptidoglycan catabolic process"/>
    <property type="evidence" value="ECO:0007669"/>
    <property type="project" value="TreeGrafter"/>
</dbReference>
<dbReference type="Pfam" id="PF01471">
    <property type="entry name" value="PG_binding_1"/>
    <property type="match status" value="1"/>
</dbReference>
<dbReference type="InterPro" id="IPR002477">
    <property type="entry name" value="Peptidoglycan-bd-like"/>
</dbReference>
<keyword evidence="1" id="KW-0732">Signal</keyword>
<name>A0A140IDI6_9RHOO</name>
<feature type="signal peptide" evidence="1">
    <location>
        <begin position="1"/>
        <end position="19"/>
    </location>
</feature>
<dbReference type="Pfam" id="PF13406">
    <property type="entry name" value="SLT_2"/>
    <property type="match status" value="1"/>
</dbReference>
<evidence type="ECO:0000259" key="2">
    <source>
        <dbReference type="Pfam" id="PF01471"/>
    </source>
</evidence>
<dbReference type="InterPro" id="IPR036366">
    <property type="entry name" value="PGBDSf"/>
</dbReference>